<dbReference type="EMBL" id="QKKF02000132">
    <property type="protein sequence ID" value="RZF49261.1"/>
    <property type="molecule type" value="Genomic_DNA"/>
</dbReference>
<keyword evidence="2" id="KW-1133">Transmembrane helix</keyword>
<feature type="transmembrane region" description="Helical" evidence="2">
    <location>
        <begin position="277"/>
        <end position="296"/>
    </location>
</feature>
<dbReference type="OrthoDB" id="10006435at2759"/>
<feature type="signal peptide" evidence="3">
    <location>
        <begin position="1"/>
        <end position="22"/>
    </location>
</feature>
<dbReference type="InterPro" id="IPR052728">
    <property type="entry name" value="O2_lipid_transport_reg"/>
</dbReference>
<protein>
    <recommendedName>
        <fullName evidence="4">Nose resistant-to-fluoxetine protein N-terminal domain-containing protein</fullName>
    </recommendedName>
</protein>
<dbReference type="InterPro" id="IPR006621">
    <property type="entry name" value="Nose-resist-to-fluoxetine_N"/>
</dbReference>
<feature type="transmembrane region" description="Helical" evidence="2">
    <location>
        <begin position="576"/>
        <end position="597"/>
    </location>
</feature>
<evidence type="ECO:0000259" key="4">
    <source>
        <dbReference type="SMART" id="SM00703"/>
    </source>
</evidence>
<feature type="compositionally biased region" description="Low complexity" evidence="1">
    <location>
        <begin position="810"/>
        <end position="823"/>
    </location>
</feature>
<feature type="region of interest" description="Disordered" evidence="1">
    <location>
        <begin position="727"/>
        <end position="747"/>
    </location>
</feature>
<feature type="transmembrane region" description="Helical" evidence="2">
    <location>
        <begin position="881"/>
        <end position="914"/>
    </location>
</feature>
<feature type="transmembrane region" description="Helical" evidence="2">
    <location>
        <begin position="316"/>
        <end position="338"/>
    </location>
</feature>
<comment type="caution">
    <text evidence="5">The sequence shown here is derived from an EMBL/GenBank/DDBJ whole genome shotgun (WGS) entry which is preliminary data.</text>
</comment>
<feature type="domain" description="Nose resistant-to-fluoxetine protein N-terminal" evidence="4">
    <location>
        <begin position="44"/>
        <end position="195"/>
    </location>
</feature>
<accession>A0A482XZW6</accession>
<feature type="chain" id="PRO_5019737485" description="Nose resistant-to-fluoxetine protein N-terminal domain-containing protein" evidence="3">
    <location>
        <begin position="23"/>
        <end position="1121"/>
    </location>
</feature>
<evidence type="ECO:0000313" key="5">
    <source>
        <dbReference type="EMBL" id="RZF49261.1"/>
    </source>
</evidence>
<dbReference type="PANTHER" id="PTHR11161:SF71">
    <property type="entry name" value="NOSE RESISTANT-TO-FLUOXETINE PROTEIN N-TERMINAL DOMAIN-CONTAINING PROTEIN"/>
    <property type="match status" value="1"/>
</dbReference>
<keyword evidence="6" id="KW-1185">Reference proteome</keyword>
<dbReference type="InParanoid" id="A0A482XZW6"/>
<dbReference type="AlphaFoldDB" id="A0A482XZW6"/>
<dbReference type="FunCoup" id="A0A482XZW6">
    <property type="interactions" value="6"/>
</dbReference>
<keyword evidence="2" id="KW-0472">Membrane</keyword>
<name>A0A482XZW6_LAOST</name>
<feature type="transmembrane region" description="Helical" evidence="2">
    <location>
        <begin position="425"/>
        <end position="447"/>
    </location>
</feature>
<feature type="transmembrane region" description="Helical" evidence="2">
    <location>
        <begin position="609"/>
        <end position="631"/>
    </location>
</feature>
<dbReference type="SMART" id="SM00703">
    <property type="entry name" value="NRF"/>
    <property type="match status" value="1"/>
</dbReference>
<dbReference type="Pfam" id="PF20146">
    <property type="entry name" value="NRF"/>
    <property type="match status" value="1"/>
</dbReference>
<feature type="transmembrane region" description="Helical" evidence="2">
    <location>
        <begin position="454"/>
        <end position="473"/>
    </location>
</feature>
<feature type="transmembrane region" description="Helical" evidence="2">
    <location>
        <begin position="537"/>
        <end position="560"/>
    </location>
</feature>
<feature type="transmembrane region" description="Helical" evidence="2">
    <location>
        <begin position="967"/>
        <end position="992"/>
    </location>
</feature>
<evidence type="ECO:0000256" key="1">
    <source>
        <dbReference type="SAM" id="MobiDB-lite"/>
    </source>
</evidence>
<dbReference type="Pfam" id="PF01757">
    <property type="entry name" value="Acyl_transf_3"/>
    <property type="match status" value="1"/>
</dbReference>
<dbReference type="Proteomes" id="UP000291343">
    <property type="component" value="Unassembled WGS sequence"/>
</dbReference>
<feature type="region of interest" description="Disordered" evidence="1">
    <location>
        <begin position="1080"/>
        <end position="1100"/>
    </location>
</feature>
<dbReference type="GO" id="GO:0016747">
    <property type="term" value="F:acyltransferase activity, transferring groups other than amino-acyl groups"/>
    <property type="evidence" value="ECO:0007669"/>
    <property type="project" value="InterPro"/>
</dbReference>
<gene>
    <name evidence="5" type="ORF">LSTR_LSTR002882</name>
</gene>
<sequence>MRQLASAGIVFALLLEVKFVSGESWVAKPLSNVLWGFSPSPANNSLCTEHSSIYKQHLKNLSLWAVQMLDASSLAPNGLVAGDIHQLGHFDSCLAVRGPVKPQFCVPMIKYQPHFDAYPTFNDGNQSAAFEQDDSTAASLSIWEKMKPTQDLSKQRRDRVYWGVCLPASCKPSEIKSELNETLNEASEESQIDFEVFLDDIMCYNPHPDYLLAILGLLLVVATVIDILLGVERTNHDDSASQKMNEIYKKSLFLQLYSVRLNLQRLTKKDKSAQFDILNGMKFILLFFVITGHRGLYNMGTALSDPEYVESLYKSIPYLGVINGNYMVDGYLTISGFLTFHKVFQVLNKTKRFNFIQLVLYRWLRIIPVYMFIVAFYAFLLPHLGKGPIWLEQTVRESNRCQRNWWTNLLFINNYVRSDDQCLLVSWYLACDLHFFILGSLLVFLIWLKPKHAWMTMVFALLISIAIPFTITYTGDYFGVLRSYTYFYADPVKWFDFYALYGKTHNRAAPYVGGIITGYITQEMLDRKLQIPPKIKLWLTVFMMLTIFPILFTSSLFYLYGYNALMNAIYASTHRLLYTCFLNWLIIIQVTTGWEVLKGLLCSSWTIPFSRLSLCALLIHPLLQFYSVATLRTSEFYTFSKGYYVGTADIFVSFFFSLFLYLIVEAPCSTLQNIVFGLLLKKSNKKSHQEEKNENNVHGVIQCPPFPLANLPPSIPMLKHISSVGPSSPVGYNHPQPSQLATSRSRLASGDADLNKNVLSHHHHTSNTRLNGSVSHYRTRVQTQQPITTLIPAAVKGGPTLVSNGGLHLSSPSPTAPGGTPASLTPGLSTDTAATHKEPGVREMLTSLGLLCLIRLISPSSPNDVIPPSDSFPTVLSPDEYVVVYEVTLALCALSLSLNLCCLLVCSVQFLFAVKLVRDSPDGERTNKYLKKSSITRVCAVGGFFVSIPVFLTGLILYTFIQFHSTPAIVTSGLIGLGIVFCGCAMVHNVFVWQMEKTDAVRTLARKQRELQLQHAAILQQNAAAAMGSNTPNHADMSHVTADHYPHHLNYSNTHAHNLTTRTSSHSVISSPLNHSSAAAGGTNLNLAPREASGSVSPGVPHATIDLSSVATTPHELSTLV</sequence>
<feature type="transmembrane region" description="Helical" evidence="2">
    <location>
        <begin position="643"/>
        <end position="664"/>
    </location>
</feature>
<dbReference type="STRING" id="195883.A0A482XZW6"/>
<reference evidence="5 6" key="1">
    <citation type="journal article" date="2017" name="Gigascience">
        <title>Genome sequence of the small brown planthopper, Laodelphax striatellus.</title>
        <authorList>
            <person name="Zhu J."/>
            <person name="Jiang F."/>
            <person name="Wang X."/>
            <person name="Yang P."/>
            <person name="Bao Y."/>
            <person name="Zhao W."/>
            <person name="Wang W."/>
            <person name="Lu H."/>
            <person name="Wang Q."/>
            <person name="Cui N."/>
            <person name="Li J."/>
            <person name="Chen X."/>
            <person name="Luo L."/>
            <person name="Yu J."/>
            <person name="Kang L."/>
            <person name="Cui F."/>
        </authorList>
    </citation>
    <scope>NUCLEOTIDE SEQUENCE [LARGE SCALE GENOMIC DNA]</scope>
    <source>
        <strain evidence="5">Lst14</strain>
    </source>
</reference>
<evidence type="ECO:0000256" key="3">
    <source>
        <dbReference type="SAM" id="SignalP"/>
    </source>
</evidence>
<feature type="transmembrane region" description="Helical" evidence="2">
    <location>
        <begin position="935"/>
        <end position="961"/>
    </location>
</feature>
<dbReference type="Pfam" id="PF15038">
    <property type="entry name" value="Jiraiya"/>
    <property type="match status" value="1"/>
</dbReference>
<keyword evidence="2" id="KW-0812">Transmembrane</keyword>
<feature type="region of interest" description="Disordered" evidence="1">
    <location>
        <begin position="802"/>
        <end position="838"/>
    </location>
</feature>
<evidence type="ECO:0000256" key="2">
    <source>
        <dbReference type="SAM" id="Phobius"/>
    </source>
</evidence>
<dbReference type="PANTHER" id="PTHR11161">
    <property type="entry name" value="O-ACYLTRANSFERASE"/>
    <property type="match status" value="1"/>
</dbReference>
<proteinExistence type="predicted"/>
<dbReference type="InterPro" id="IPR029201">
    <property type="entry name" value="Jiraiya"/>
</dbReference>
<evidence type="ECO:0000313" key="6">
    <source>
        <dbReference type="Proteomes" id="UP000291343"/>
    </source>
</evidence>
<keyword evidence="3" id="KW-0732">Signal</keyword>
<organism evidence="5 6">
    <name type="scientific">Laodelphax striatellus</name>
    <name type="common">Small brown planthopper</name>
    <name type="synonym">Delphax striatella</name>
    <dbReference type="NCBI Taxonomy" id="195883"/>
    <lineage>
        <taxon>Eukaryota</taxon>
        <taxon>Metazoa</taxon>
        <taxon>Ecdysozoa</taxon>
        <taxon>Arthropoda</taxon>
        <taxon>Hexapoda</taxon>
        <taxon>Insecta</taxon>
        <taxon>Pterygota</taxon>
        <taxon>Neoptera</taxon>
        <taxon>Paraneoptera</taxon>
        <taxon>Hemiptera</taxon>
        <taxon>Auchenorrhyncha</taxon>
        <taxon>Fulgoroidea</taxon>
        <taxon>Delphacidae</taxon>
        <taxon>Criomorphinae</taxon>
        <taxon>Laodelphax</taxon>
    </lineage>
</organism>
<dbReference type="InterPro" id="IPR002656">
    <property type="entry name" value="Acyl_transf_3_dom"/>
</dbReference>
<feature type="transmembrane region" description="Helical" evidence="2">
    <location>
        <begin position="210"/>
        <end position="231"/>
    </location>
</feature>
<feature type="transmembrane region" description="Helical" evidence="2">
    <location>
        <begin position="359"/>
        <end position="380"/>
    </location>
</feature>
<feature type="compositionally biased region" description="Polar residues" evidence="1">
    <location>
        <begin position="735"/>
        <end position="746"/>
    </location>
</feature>